<dbReference type="Pfam" id="PF13392">
    <property type="entry name" value="HNH_3"/>
    <property type="match status" value="1"/>
</dbReference>
<dbReference type="EMBL" id="LAZR01005744">
    <property type="protein sequence ID" value="KKM97468.1"/>
    <property type="molecule type" value="Genomic_DNA"/>
</dbReference>
<dbReference type="SUPFAM" id="SSF54060">
    <property type="entry name" value="His-Me finger endonucleases"/>
    <property type="match status" value="1"/>
</dbReference>
<sequence>MNQDWPHGTPTSGKYLVACSECGKERWLGKTQITRAKYKGLCQNCSRSLFRGPAHPFWKDGRSKSGRYIRLRLWREDFFHPMTGRGGYVHEHRLVMAKSLGRCLQTWEVVHHKDGDGKNNKLSNLELSTNGSHSLQHSRGYKHGYQQGLYDGHQEKVRLEVVKIHDWLEAYDGGGYDADMVVERLAERFAQVFIERANIERPTAGKETV</sequence>
<proteinExistence type="predicted"/>
<dbReference type="AlphaFoldDB" id="A0A0F9LVM6"/>
<reference evidence="2" key="1">
    <citation type="journal article" date="2015" name="Nature">
        <title>Complex archaea that bridge the gap between prokaryotes and eukaryotes.</title>
        <authorList>
            <person name="Spang A."/>
            <person name="Saw J.H."/>
            <person name="Jorgensen S.L."/>
            <person name="Zaremba-Niedzwiedzka K."/>
            <person name="Martijn J."/>
            <person name="Lind A.E."/>
            <person name="van Eijk R."/>
            <person name="Schleper C."/>
            <person name="Guy L."/>
            <person name="Ettema T.J."/>
        </authorList>
    </citation>
    <scope>NUCLEOTIDE SEQUENCE</scope>
</reference>
<comment type="caution">
    <text evidence="2">The sequence shown here is derived from an EMBL/GenBank/DDBJ whole genome shotgun (WGS) entry which is preliminary data.</text>
</comment>
<dbReference type="Gene3D" id="3.90.75.20">
    <property type="match status" value="1"/>
</dbReference>
<accession>A0A0F9LVM6</accession>
<dbReference type="InterPro" id="IPR044925">
    <property type="entry name" value="His-Me_finger_sf"/>
</dbReference>
<name>A0A0F9LVM6_9ZZZZ</name>
<evidence type="ECO:0000313" key="2">
    <source>
        <dbReference type="EMBL" id="KKM97468.1"/>
    </source>
</evidence>
<feature type="domain" description="HNH nuclease" evidence="1">
    <location>
        <begin position="92"/>
        <end position="134"/>
    </location>
</feature>
<evidence type="ECO:0000259" key="1">
    <source>
        <dbReference type="Pfam" id="PF13392"/>
    </source>
</evidence>
<dbReference type="InterPro" id="IPR003615">
    <property type="entry name" value="HNH_nuc"/>
</dbReference>
<gene>
    <name evidence="2" type="ORF">LCGC14_1167630</name>
</gene>
<protein>
    <recommendedName>
        <fullName evidence="1">HNH nuclease domain-containing protein</fullName>
    </recommendedName>
</protein>
<organism evidence="2">
    <name type="scientific">marine sediment metagenome</name>
    <dbReference type="NCBI Taxonomy" id="412755"/>
    <lineage>
        <taxon>unclassified sequences</taxon>
        <taxon>metagenomes</taxon>
        <taxon>ecological metagenomes</taxon>
    </lineage>
</organism>